<comment type="caution">
    <text evidence="1">The sequence shown here is derived from an EMBL/GenBank/DDBJ whole genome shotgun (WGS) entry which is preliminary data.</text>
</comment>
<organism evidence="1 2">
    <name type="scientific">Glaciihabitans tibetensis</name>
    <dbReference type="NCBI Taxonomy" id="1266600"/>
    <lineage>
        <taxon>Bacteria</taxon>
        <taxon>Bacillati</taxon>
        <taxon>Actinomycetota</taxon>
        <taxon>Actinomycetes</taxon>
        <taxon>Micrococcales</taxon>
        <taxon>Microbacteriaceae</taxon>
        <taxon>Glaciihabitans</taxon>
    </lineage>
</organism>
<evidence type="ECO:0000313" key="2">
    <source>
        <dbReference type="Proteomes" id="UP000237983"/>
    </source>
</evidence>
<keyword evidence="2" id="KW-1185">Reference proteome</keyword>
<dbReference type="EMBL" id="PVTL01000004">
    <property type="protein sequence ID" value="PRY68465.1"/>
    <property type="molecule type" value="Genomic_DNA"/>
</dbReference>
<dbReference type="AlphaFoldDB" id="A0A2T0VE66"/>
<sequence length="104" mass="11666">MIAIAATLQPTDAPQLLGVILERLRTRFPLLHTRDDSTVVQMPAVGRVLITEARSSMQLDFVVDNEVDAAVAVDALEDEIRTQVRDRDISLRWHRPTIVPVALR</sequence>
<accession>A0A2T0VE66</accession>
<evidence type="ECO:0008006" key="3">
    <source>
        <dbReference type="Google" id="ProtNLM"/>
    </source>
</evidence>
<reference evidence="1 2" key="1">
    <citation type="submission" date="2018-03" db="EMBL/GenBank/DDBJ databases">
        <title>Genomic Encyclopedia of Type Strains, Phase III (KMG-III): the genomes of soil and plant-associated and newly described type strains.</title>
        <authorList>
            <person name="Whitman W."/>
        </authorList>
    </citation>
    <scope>NUCLEOTIDE SEQUENCE [LARGE SCALE GENOMIC DNA]</scope>
    <source>
        <strain evidence="1 2">CGMCC 1.12484</strain>
    </source>
</reference>
<protein>
    <recommendedName>
        <fullName evidence="3">DUF2218 domain-containing protein</fullName>
    </recommendedName>
</protein>
<evidence type="ECO:0000313" key="1">
    <source>
        <dbReference type="EMBL" id="PRY68465.1"/>
    </source>
</evidence>
<name>A0A2T0VE66_9MICO</name>
<proteinExistence type="predicted"/>
<dbReference type="RefSeq" id="WP_106211945.1">
    <property type="nucleotide sequence ID" value="NZ_PVTL01000004.1"/>
</dbReference>
<dbReference type="Proteomes" id="UP000237983">
    <property type="component" value="Unassembled WGS sequence"/>
</dbReference>
<gene>
    <name evidence="1" type="ORF">B0I08_104167</name>
</gene>